<dbReference type="EMBL" id="CP002281">
    <property type="protein sequence ID" value="ADO81929.1"/>
    <property type="molecule type" value="Genomic_DNA"/>
</dbReference>
<keyword evidence="1" id="KW-1133">Transmembrane helix</keyword>
<accession>E3H733</accession>
<dbReference type="Pfam" id="PF02667">
    <property type="entry name" value="SCFA_trans"/>
    <property type="match status" value="1"/>
</dbReference>
<feature type="transmembrane region" description="Helical" evidence="1">
    <location>
        <begin position="286"/>
        <end position="303"/>
    </location>
</feature>
<feature type="transmembrane region" description="Helical" evidence="1">
    <location>
        <begin position="69"/>
        <end position="90"/>
    </location>
</feature>
<feature type="transmembrane region" description="Helical" evidence="1">
    <location>
        <begin position="199"/>
        <end position="220"/>
    </location>
</feature>
<dbReference type="KEGG" id="ipo:Ilyop_0140"/>
<dbReference type="STRING" id="572544.Ilyop_0140"/>
<keyword evidence="1" id="KW-0472">Membrane</keyword>
<feature type="transmembrane region" description="Helical" evidence="1">
    <location>
        <begin position="151"/>
        <end position="178"/>
    </location>
</feature>
<dbReference type="InterPro" id="IPR006160">
    <property type="entry name" value="SCFA_transpt_AtoE"/>
</dbReference>
<dbReference type="PANTHER" id="PTHR41983:SF2">
    <property type="entry name" value="SHORT-CHAIN FATTY ACID TRANSPORTER-RELATED"/>
    <property type="match status" value="1"/>
</dbReference>
<keyword evidence="3" id="KW-1185">Reference proteome</keyword>
<dbReference type="RefSeq" id="WP_013386600.1">
    <property type="nucleotide sequence ID" value="NC_014632.1"/>
</dbReference>
<dbReference type="Proteomes" id="UP000006875">
    <property type="component" value="Chromosome"/>
</dbReference>
<dbReference type="eggNOG" id="COG2031">
    <property type="taxonomic scope" value="Bacteria"/>
</dbReference>
<reference evidence="2 3" key="1">
    <citation type="journal article" date="2010" name="Stand. Genomic Sci.">
        <title>Complete genome sequence of Ilyobacter polytropus type strain (CuHbu1).</title>
        <authorList>
            <person name="Sikorski J."/>
            <person name="Chertkov O."/>
            <person name="Lapidus A."/>
            <person name="Nolan M."/>
            <person name="Lucas S."/>
            <person name="Del Rio T.G."/>
            <person name="Tice H."/>
            <person name="Cheng J.F."/>
            <person name="Tapia R."/>
            <person name="Han C."/>
            <person name="Goodwin L."/>
            <person name="Pitluck S."/>
            <person name="Liolios K."/>
            <person name="Ivanova N."/>
            <person name="Mavromatis K."/>
            <person name="Mikhailova N."/>
            <person name="Pati A."/>
            <person name="Chen A."/>
            <person name="Palaniappan K."/>
            <person name="Land M."/>
            <person name="Hauser L."/>
            <person name="Chang Y.J."/>
            <person name="Jeffries C.D."/>
            <person name="Brambilla E."/>
            <person name="Yasawong M."/>
            <person name="Rohde M."/>
            <person name="Pukall R."/>
            <person name="Spring S."/>
            <person name="Goker M."/>
            <person name="Woyke T."/>
            <person name="Bristow J."/>
            <person name="Eisen J.A."/>
            <person name="Markowitz V."/>
            <person name="Hugenholtz P."/>
            <person name="Kyrpides N.C."/>
            <person name="Klenk H.P."/>
        </authorList>
    </citation>
    <scope>NUCLEOTIDE SEQUENCE [LARGE SCALE GENOMIC DNA]</scope>
    <source>
        <strain evidence="3">ATCC 51220 / DSM 2926 / LMG 16218 / CuHBu1</strain>
    </source>
</reference>
<dbReference type="OrthoDB" id="255482at2"/>
<feature type="transmembrane region" description="Helical" evidence="1">
    <location>
        <begin position="32"/>
        <end position="57"/>
    </location>
</feature>
<dbReference type="GO" id="GO:0005886">
    <property type="term" value="C:plasma membrane"/>
    <property type="evidence" value="ECO:0007669"/>
    <property type="project" value="TreeGrafter"/>
</dbReference>
<organism evidence="2 3">
    <name type="scientific">Ilyobacter polytropus (strain ATCC 51220 / DSM 2926 / LMG 16218 / CuHBu1)</name>
    <dbReference type="NCBI Taxonomy" id="572544"/>
    <lineage>
        <taxon>Bacteria</taxon>
        <taxon>Fusobacteriati</taxon>
        <taxon>Fusobacteriota</taxon>
        <taxon>Fusobacteriia</taxon>
        <taxon>Fusobacteriales</taxon>
        <taxon>Fusobacteriaceae</taxon>
        <taxon>Ilyobacter</taxon>
    </lineage>
</organism>
<dbReference type="HOGENOM" id="CLU_037744_0_0_0"/>
<evidence type="ECO:0000313" key="2">
    <source>
        <dbReference type="EMBL" id="ADO81929.1"/>
    </source>
</evidence>
<protein>
    <submittedName>
        <fullName evidence="2">Short chain fatty acid transporter</fullName>
    </submittedName>
</protein>
<feature type="transmembrane region" description="Helical" evidence="1">
    <location>
        <begin position="435"/>
        <end position="457"/>
    </location>
</feature>
<feature type="transmembrane region" description="Helical" evidence="1">
    <location>
        <begin position="323"/>
        <end position="349"/>
    </location>
</feature>
<evidence type="ECO:0000313" key="3">
    <source>
        <dbReference type="Proteomes" id="UP000006875"/>
    </source>
</evidence>
<feature type="transmembrane region" description="Helical" evidence="1">
    <location>
        <begin position="111"/>
        <end position="139"/>
    </location>
</feature>
<dbReference type="AlphaFoldDB" id="E3H733"/>
<sequence length="461" mass="49849">MSNNTQEISLSSDKGSFLWRFSKKFQFAADKVIPDSFVFCVILTLVIFVFGMVAGSSPIDLINGWYGKIWAMNGFAFQMSLMVIVCGAAAKSPQISAGLEKISKIAKTRNMAIVMLLIFGLASSVINWSFSLILTPIFARQLSKNVKGLHFPLLIAAGYSTMLLGQSWCPSASAYALLAGKDHFLVDQLGVMPQSMTTYNPINTILFFIIAAVTIGIVILTKAPADEVVSFEGDLDAAVAEEKTVESEMTPADKMNNNKFIMFLLGIAGLIVIATSIFSKGFLNSLNFNFVIFMFLVLNVFLYKTPTKFTGAFSDSIKSAAPVMIQFPFYSGIMGLMAVSGLATIVANAMISIATPNTMPLFAYLSASVVNLFVPSQGGQWIIQGPILVEAGKSVGAHMPTIVNAFILGDEATNLIQPLYVIPALSLVGMKLKSVWGFMAFIWFVWAIVTSVGLLILPSIL</sequence>
<dbReference type="PANTHER" id="PTHR41983">
    <property type="entry name" value="SHORT-CHAIN FATTY ACID TRANSPORTER-RELATED"/>
    <property type="match status" value="1"/>
</dbReference>
<name>E3H733_ILYPC</name>
<keyword evidence="1" id="KW-0812">Transmembrane</keyword>
<feature type="transmembrane region" description="Helical" evidence="1">
    <location>
        <begin position="260"/>
        <end position="279"/>
    </location>
</feature>
<gene>
    <name evidence="2" type="ordered locus">Ilyop_0140</name>
</gene>
<feature type="transmembrane region" description="Helical" evidence="1">
    <location>
        <begin position="361"/>
        <end position="383"/>
    </location>
</feature>
<evidence type="ECO:0000256" key="1">
    <source>
        <dbReference type="SAM" id="Phobius"/>
    </source>
</evidence>
<proteinExistence type="predicted"/>